<dbReference type="PANTHER" id="PTHR46437">
    <property type="entry name" value="MORN REPEAT-CONTAINING PROTEIN 5"/>
    <property type="match status" value="1"/>
</dbReference>
<organism evidence="7 8">
    <name type="scientific">Plasmodium ovale wallikeri</name>
    <dbReference type="NCBI Taxonomy" id="864142"/>
    <lineage>
        <taxon>Eukaryota</taxon>
        <taxon>Sar</taxon>
        <taxon>Alveolata</taxon>
        <taxon>Apicomplexa</taxon>
        <taxon>Aconoidasida</taxon>
        <taxon>Haemosporida</taxon>
        <taxon>Plasmodiidae</taxon>
        <taxon>Plasmodium</taxon>
        <taxon>Plasmodium (Plasmodium)</taxon>
    </lineage>
</organism>
<keyword evidence="6" id="KW-0966">Cell projection</keyword>
<dbReference type="SUPFAM" id="SSF82185">
    <property type="entry name" value="Histone H3 K4-specific methyltransferase SET7/9 N-terminal domain"/>
    <property type="match status" value="1"/>
</dbReference>
<evidence type="ECO:0000256" key="2">
    <source>
        <dbReference type="ARBA" id="ARBA00016322"/>
    </source>
</evidence>
<keyword evidence="3" id="KW-0677">Repeat</keyword>
<keyword evidence="4" id="KW-0282">Flagellum</keyword>
<reference evidence="8" key="1">
    <citation type="submission" date="2016-05" db="EMBL/GenBank/DDBJ databases">
        <authorList>
            <person name="Naeem R."/>
        </authorList>
    </citation>
    <scope>NUCLEOTIDE SEQUENCE [LARGE SCALE GENOMIC DNA]</scope>
</reference>
<comment type="subcellular location">
    <subcellularLocation>
        <location evidence="1">Cell projection</location>
        <location evidence="1">Cilium</location>
        <location evidence="1">Flagellum</location>
    </subcellularLocation>
</comment>
<evidence type="ECO:0000256" key="4">
    <source>
        <dbReference type="ARBA" id="ARBA00022846"/>
    </source>
</evidence>
<evidence type="ECO:0000256" key="6">
    <source>
        <dbReference type="ARBA" id="ARBA00023273"/>
    </source>
</evidence>
<dbReference type="Proteomes" id="UP000078555">
    <property type="component" value="Unassembled WGS sequence"/>
</dbReference>
<keyword evidence="5" id="KW-0969">Cilium</keyword>
<evidence type="ECO:0000313" key="7">
    <source>
        <dbReference type="EMBL" id="SBT45292.1"/>
    </source>
</evidence>
<proteinExistence type="predicted"/>
<evidence type="ECO:0000256" key="3">
    <source>
        <dbReference type="ARBA" id="ARBA00022737"/>
    </source>
</evidence>
<dbReference type="GO" id="GO:0031514">
    <property type="term" value="C:motile cilium"/>
    <property type="evidence" value="ECO:0007669"/>
    <property type="project" value="UniProtKB-SubCell"/>
</dbReference>
<dbReference type="Pfam" id="PF02493">
    <property type="entry name" value="MORN"/>
    <property type="match status" value="3"/>
</dbReference>
<evidence type="ECO:0000313" key="8">
    <source>
        <dbReference type="Proteomes" id="UP000078555"/>
    </source>
</evidence>
<dbReference type="PANTHER" id="PTHR46437:SF1">
    <property type="entry name" value="MORN REPEAT-CONTAINING PROTEIN 5"/>
    <property type="match status" value="1"/>
</dbReference>
<keyword evidence="8" id="KW-1185">Reference proteome</keyword>
<dbReference type="EMBL" id="FLRD01000136">
    <property type="protein sequence ID" value="SBT45292.1"/>
    <property type="molecule type" value="Genomic_DNA"/>
</dbReference>
<gene>
    <name evidence="7" type="ORF">POVWA1_051590</name>
</gene>
<dbReference type="InterPro" id="IPR003409">
    <property type="entry name" value="MORN"/>
</dbReference>
<sequence length="148" mass="17804">MSQITYFNEEKTKGEYTYPNGNVYVGDFKNEKFHGEGTLIFKDKGTYKGTWENGKIVRGNYYFSDGLQYEDRWKYLADIPYFYNEKINTNEVIYKEEKRNAYLDDIYDIGDGYCKVDEGTVYDFRDNKKIRKVNERENNWIKNHCAKY</sequence>
<evidence type="ECO:0000256" key="1">
    <source>
        <dbReference type="ARBA" id="ARBA00004230"/>
    </source>
</evidence>
<dbReference type="InterPro" id="IPR042814">
    <property type="entry name" value="Morn5"/>
</dbReference>
<dbReference type="SMART" id="SM00698">
    <property type="entry name" value="MORN"/>
    <property type="match status" value="2"/>
</dbReference>
<name>A0A1A8ZMH4_PLAOA</name>
<dbReference type="Gene3D" id="2.20.110.10">
    <property type="entry name" value="Histone H3 K4-specific methyltransferase SET7/9 N-terminal domain"/>
    <property type="match status" value="1"/>
</dbReference>
<accession>A0A1A8ZMH4</accession>
<evidence type="ECO:0000256" key="5">
    <source>
        <dbReference type="ARBA" id="ARBA00023069"/>
    </source>
</evidence>
<dbReference type="AlphaFoldDB" id="A0A1A8ZMH4"/>
<protein>
    <recommendedName>
        <fullName evidence="2">MORN repeat-containing protein 5</fullName>
    </recommendedName>
</protein>